<gene>
    <name evidence="4" type="ORF">GSMUA_294900.1</name>
</gene>
<dbReference type="Pfam" id="PF10058">
    <property type="entry name" value="Zn_ribbon_10"/>
    <property type="match status" value="1"/>
</dbReference>
<organism evidence="5 6">
    <name type="scientific">Musa acuminata subsp. malaccensis</name>
    <name type="common">Wild banana</name>
    <name type="synonym">Musa malaccensis</name>
    <dbReference type="NCBI Taxonomy" id="214687"/>
    <lineage>
        <taxon>Eukaryota</taxon>
        <taxon>Viridiplantae</taxon>
        <taxon>Streptophyta</taxon>
        <taxon>Embryophyta</taxon>
        <taxon>Tracheophyta</taxon>
        <taxon>Spermatophyta</taxon>
        <taxon>Magnoliopsida</taxon>
        <taxon>Liliopsida</taxon>
        <taxon>Zingiberales</taxon>
        <taxon>Musaceae</taxon>
        <taxon>Musa</taxon>
    </lineage>
</organism>
<dbReference type="OrthoDB" id="1725934at2759"/>
<feature type="region of interest" description="Disordered" evidence="1">
    <location>
        <begin position="343"/>
        <end position="402"/>
    </location>
</feature>
<dbReference type="EnsemblPlants" id="Ma01_t11100.2">
    <property type="protein sequence ID" value="Ma01_p11100.2"/>
    <property type="gene ID" value="Ma01_g11100"/>
</dbReference>
<keyword evidence="2" id="KW-1133">Transmembrane helix</keyword>
<keyword evidence="2" id="KW-0472">Membrane</keyword>
<feature type="transmembrane region" description="Helical" evidence="2">
    <location>
        <begin position="80"/>
        <end position="100"/>
    </location>
</feature>
<keyword evidence="6" id="KW-1185">Reference proteome</keyword>
<dbReference type="GO" id="GO:0071786">
    <property type="term" value="P:endoplasmic reticulum tubular network organization"/>
    <property type="evidence" value="ECO:0000318"/>
    <property type="project" value="GO_Central"/>
</dbReference>
<protein>
    <submittedName>
        <fullName evidence="4">(wild Malaysian banana) hypothetical protein</fullName>
    </submittedName>
</protein>
<dbReference type="GO" id="GO:0071782">
    <property type="term" value="C:endoplasmic reticulum tubular network"/>
    <property type="evidence" value="ECO:0000318"/>
    <property type="project" value="GO_Central"/>
</dbReference>
<dbReference type="Gramene" id="Ma01_t11100.1">
    <property type="protein sequence ID" value="Ma01_p11100.1"/>
    <property type="gene ID" value="Ma01_g11100"/>
</dbReference>
<proteinExistence type="predicted"/>
<reference evidence="5" key="2">
    <citation type="submission" date="2021-05" db="UniProtKB">
        <authorList>
            <consortium name="EnsemblPlants"/>
        </authorList>
    </citation>
    <scope>IDENTIFICATION</scope>
    <source>
        <strain evidence="5">subsp. malaccensis</strain>
    </source>
</reference>
<name>A0A804HSR9_MUSAM</name>
<feature type="compositionally biased region" description="Polar residues" evidence="1">
    <location>
        <begin position="351"/>
        <end position="360"/>
    </location>
</feature>
<evidence type="ECO:0000259" key="3">
    <source>
        <dbReference type="Pfam" id="PF10058"/>
    </source>
</evidence>
<dbReference type="Gramene" id="Ma01_t11100.2">
    <property type="protein sequence ID" value="Ma01_p11100.2"/>
    <property type="gene ID" value="Ma01_g11100"/>
</dbReference>
<keyword evidence="2" id="KW-0812">Transmembrane</keyword>
<evidence type="ECO:0000313" key="4">
    <source>
        <dbReference type="EMBL" id="CAG1859195.1"/>
    </source>
</evidence>
<dbReference type="KEGG" id="mus:103982817"/>
<dbReference type="InterPro" id="IPR019273">
    <property type="entry name" value="Lunapark_Znf"/>
</dbReference>
<feature type="transmembrane region" description="Helical" evidence="2">
    <location>
        <begin position="120"/>
        <end position="140"/>
    </location>
</feature>
<accession>A0A804HSR9</accession>
<dbReference type="FunCoup" id="A0A804HSR9">
    <property type="interactions" value="1401"/>
</dbReference>
<evidence type="ECO:0000313" key="5">
    <source>
        <dbReference type="EnsemblPlants" id="Ma01_p11100.2"/>
    </source>
</evidence>
<evidence type="ECO:0000256" key="1">
    <source>
        <dbReference type="SAM" id="MobiDB-lite"/>
    </source>
</evidence>
<evidence type="ECO:0000313" key="6">
    <source>
        <dbReference type="Proteomes" id="UP000012960"/>
    </source>
</evidence>
<sequence length="402" mass="44473">MEEDGAPADVDDPAKSSDRCSEAAAALRKKRRRGVVARLWRRIFGDDDDDFQKRLEHLSKEEALVLARLKRRAHSSRKTARSIVLLSVILEVVAVSYAVVTTRSEDLDWKMRAIRVLPVFVLPGLSTVIYSALVSFTRILDYKDHKTLERLRAERQAKIDELKEKTNYYTTQQLIQRYDLDPAAKAAAASVLASKLGADSGLRFHVGDESNVSASGKSYDAELVQSAGLRNRKPSQALCHSTGSSTTSEFIDETLNEYIADTQEIGSPNQRVVERLEGSALGDRGWLARVAALLVGEDPTQCYALICAHCHMHNGLAKEEDFSYITYYCPHCHGLNGSRRSEEHEMGLSSGKDTPTSSLEGDNKRTVASSLAAVEEIPGRTDENELDSTTSSGFDTRDSCRD</sequence>
<dbReference type="OMA" id="DRQVVDH"/>
<dbReference type="EnsemblPlants" id="Ma01_t11100.1">
    <property type="protein sequence ID" value="Ma01_p11100.1"/>
    <property type="gene ID" value="Ma01_g11100"/>
</dbReference>
<dbReference type="PANTHER" id="PTHR22166">
    <property type="entry name" value="ENDOPLASMIC RETICULUM JUNCTION FORMATION PROTEIN LUNAPARK"/>
    <property type="match status" value="1"/>
</dbReference>
<feature type="domain" description="Lunapark zinc ribbon" evidence="3">
    <location>
        <begin position="286"/>
        <end position="336"/>
    </location>
</feature>
<dbReference type="EMBL" id="HG996466">
    <property type="protein sequence ID" value="CAG1859195.1"/>
    <property type="molecule type" value="Genomic_DNA"/>
</dbReference>
<evidence type="ECO:0000256" key="2">
    <source>
        <dbReference type="SAM" id="Phobius"/>
    </source>
</evidence>
<dbReference type="Proteomes" id="UP000012960">
    <property type="component" value="Unplaced"/>
</dbReference>
<reference evidence="4" key="1">
    <citation type="submission" date="2021-03" db="EMBL/GenBank/DDBJ databases">
        <authorList>
            <consortium name="Genoscope - CEA"/>
            <person name="William W."/>
        </authorList>
    </citation>
    <scope>NUCLEOTIDE SEQUENCE</scope>
    <source>
        <strain evidence="4">Doubled-haploid Pahang</strain>
    </source>
</reference>
<dbReference type="PANTHER" id="PTHR22166:SF12">
    <property type="entry name" value="ENDOPLASMIC RETICULUM JUNCTION FORMATION PROTEIN LUNAPARK"/>
    <property type="match status" value="1"/>
</dbReference>
<dbReference type="InterPro" id="IPR040115">
    <property type="entry name" value="Lnp"/>
</dbReference>
<dbReference type="AlphaFoldDB" id="A0A804HSR9"/>